<dbReference type="Gene3D" id="2.170.150.40">
    <property type="entry name" value="Domain of unknown function (DUF427)"/>
    <property type="match status" value="1"/>
</dbReference>
<dbReference type="PANTHER" id="PTHR43058">
    <property type="entry name" value="SLR0655 PROTEIN"/>
    <property type="match status" value="1"/>
</dbReference>
<evidence type="ECO:0000313" key="3">
    <source>
        <dbReference type="Proteomes" id="UP000756346"/>
    </source>
</evidence>
<dbReference type="GeneID" id="70189140"/>
<evidence type="ECO:0000259" key="1">
    <source>
        <dbReference type="Pfam" id="PF04248"/>
    </source>
</evidence>
<protein>
    <recommendedName>
        <fullName evidence="1">DUF427 domain-containing protein</fullName>
    </recommendedName>
</protein>
<keyword evidence="3" id="KW-1185">Reference proteome</keyword>
<dbReference type="Pfam" id="PF04248">
    <property type="entry name" value="NTP_transf_9"/>
    <property type="match status" value="1"/>
</dbReference>
<dbReference type="InterPro" id="IPR007361">
    <property type="entry name" value="DUF427"/>
</dbReference>
<feature type="domain" description="DUF427" evidence="1">
    <location>
        <begin position="24"/>
        <end position="112"/>
    </location>
</feature>
<dbReference type="InterPro" id="IPR038694">
    <property type="entry name" value="DUF427_sf"/>
</dbReference>
<comment type="caution">
    <text evidence="2">The sequence shown here is derived from an EMBL/GenBank/DDBJ whole genome shotgun (WGS) entry which is preliminary data.</text>
</comment>
<dbReference type="Proteomes" id="UP000756346">
    <property type="component" value="Unassembled WGS sequence"/>
</dbReference>
<sequence>MTKLNVQSFPRPPLLERTARHLLVKWKGEVIADTKEAYWVLETHHPPTYYLPPASIRVPLAQTPRSSYCEWKGRATYYSITHGGETVANRIWSYNSPTSSFTPIKGYLSFYAGPWDCYVDGEKVEPQPGDFYGGWVTSDIGGIVKGRDGNFDPVV</sequence>
<dbReference type="PANTHER" id="PTHR43058:SF1">
    <property type="entry name" value="DUF427 DOMAIN-CONTAINING PROTEIN"/>
    <property type="match status" value="1"/>
</dbReference>
<organism evidence="2 3">
    <name type="scientific">Microdochium trichocladiopsis</name>
    <dbReference type="NCBI Taxonomy" id="1682393"/>
    <lineage>
        <taxon>Eukaryota</taxon>
        <taxon>Fungi</taxon>
        <taxon>Dikarya</taxon>
        <taxon>Ascomycota</taxon>
        <taxon>Pezizomycotina</taxon>
        <taxon>Sordariomycetes</taxon>
        <taxon>Xylariomycetidae</taxon>
        <taxon>Xylariales</taxon>
        <taxon>Microdochiaceae</taxon>
        <taxon>Microdochium</taxon>
    </lineage>
</organism>
<dbReference type="EMBL" id="JAGTJQ010000011">
    <property type="protein sequence ID" value="KAH7018238.1"/>
    <property type="molecule type" value="Genomic_DNA"/>
</dbReference>
<evidence type="ECO:0000313" key="2">
    <source>
        <dbReference type="EMBL" id="KAH7018238.1"/>
    </source>
</evidence>
<accession>A0A9P8XXF7</accession>
<dbReference type="RefSeq" id="XP_046006505.1">
    <property type="nucleotide sequence ID" value="XM_046159594.1"/>
</dbReference>
<name>A0A9P8XXF7_9PEZI</name>
<gene>
    <name evidence="2" type="ORF">B0I36DRAFT_368277</name>
</gene>
<proteinExistence type="predicted"/>
<dbReference type="OrthoDB" id="18996at2759"/>
<reference evidence="2" key="1">
    <citation type="journal article" date="2021" name="Nat. Commun.">
        <title>Genetic determinants of endophytism in the Arabidopsis root mycobiome.</title>
        <authorList>
            <person name="Mesny F."/>
            <person name="Miyauchi S."/>
            <person name="Thiergart T."/>
            <person name="Pickel B."/>
            <person name="Atanasova L."/>
            <person name="Karlsson M."/>
            <person name="Huettel B."/>
            <person name="Barry K.W."/>
            <person name="Haridas S."/>
            <person name="Chen C."/>
            <person name="Bauer D."/>
            <person name="Andreopoulos W."/>
            <person name="Pangilinan J."/>
            <person name="LaButti K."/>
            <person name="Riley R."/>
            <person name="Lipzen A."/>
            <person name="Clum A."/>
            <person name="Drula E."/>
            <person name="Henrissat B."/>
            <person name="Kohler A."/>
            <person name="Grigoriev I.V."/>
            <person name="Martin F.M."/>
            <person name="Hacquard S."/>
        </authorList>
    </citation>
    <scope>NUCLEOTIDE SEQUENCE</scope>
    <source>
        <strain evidence="2">MPI-CAGE-CH-0230</strain>
    </source>
</reference>
<dbReference type="AlphaFoldDB" id="A0A9P8XXF7"/>